<dbReference type="PANTHER" id="PTHR43578:SF3">
    <property type="entry name" value="NADH-QUINONE OXIDOREDUCTASE SUBUNIT F"/>
    <property type="match status" value="1"/>
</dbReference>
<dbReference type="PROSITE" id="PS00198">
    <property type="entry name" value="4FE4S_FER_1"/>
    <property type="match status" value="1"/>
</dbReference>
<dbReference type="PROSITE" id="PS51379">
    <property type="entry name" value="4FE4S_FER_2"/>
    <property type="match status" value="2"/>
</dbReference>
<sequence>MNKINSYEELQKLSQDYSIKLKMRKSSHEEEVAVENKRCERFITVCGGTGCKSSDSDKIIENLQAEIDKAGLSKEVTVAVTGCFGFCEKGPIVKISPDNAFYVHVTPDDAAEIVNEHLLKGKIVDRLLYEEPTIKEKVKRQDEMSFYKKQQRIALRNCGLINPEDITEAIGEKGYLALGKVLTQMTPDDVIKVMIDSGLRGRGGGGFPTGKKWQFAKAYKSDQKYVICNADEGDPGAFMDRSILEGDPNSVLEAMAIAGYAIGATKGVIYIRAEYPLAVNRLMIALKQAKELGLLGENLFGTGFDFDIDIKYGAGAFVCGEETALIHSVEGCRGEPTNKPPFPAESGLWNKPTCVNNVETYANIPAIINNGADWYSSIGTATSKGTKVFALAGKINNVGLVEVPMGTTLREIIYDIGGGIKNGRKFKSVQTGGPSGGCIPAADLDIAIDYESLTSIGSMMGSGGMIVMDEDNCMVDIAKFYLEFTVEESCGKCTPCRVGNKRMLEMLTKITNGQGTEQDLTNLKELAQTIKDTSLCGLGQTAPNPVLSTMKYFWDEYTAHVYDKKCPAGVCKNLVNYEIVEDKCIGCTKCKRNCPASCIEGNVKEAHKIDQSKCIKCGACFTGCPVDAIIKK</sequence>
<keyword evidence="4" id="KW-0408">Iron</keyword>
<dbReference type="PANTHER" id="PTHR43578">
    <property type="entry name" value="NADH-QUINONE OXIDOREDUCTASE SUBUNIT F"/>
    <property type="match status" value="1"/>
</dbReference>
<dbReference type="Pfam" id="PF01257">
    <property type="entry name" value="2Fe-2S_thioredx"/>
    <property type="match status" value="1"/>
</dbReference>
<name>A0A949U038_9CLOT</name>
<evidence type="ECO:0000313" key="7">
    <source>
        <dbReference type="EMBL" id="MBV7274855.1"/>
    </source>
</evidence>
<evidence type="ECO:0000256" key="3">
    <source>
        <dbReference type="ARBA" id="ARBA00022723"/>
    </source>
</evidence>
<dbReference type="InterPro" id="IPR001949">
    <property type="entry name" value="NADH-UbQ_OxRdtase_51kDa_CS"/>
</dbReference>
<dbReference type="GO" id="GO:0010181">
    <property type="term" value="F:FMN binding"/>
    <property type="evidence" value="ECO:0007669"/>
    <property type="project" value="InterPro"/>
</dbReference>
<dbReference type="Proteomes" id="UP000694308">
    <property type="component" value="Unassembled WGS sequence"/>
</dbReference>
<reference evidence="7" key="1">
    <citation type="submission" date="2020-12" db="EMBL/GenBank/DDBJ databases">
        <title>Clostridium thailandense sp. nov., a novel acetogenic bacterium isolated from peat land soil in Thailand.</title>
        <authorList>
            <person name="Chaikitkaew S."/>
            <person name="Birkeland N.K."/>
        </authorList>
    </citation>
    <scope>NUCLEOTIDE SEQUENCE</scope>
    <source>
        <strain evidence="7">PL3</strain>
    </source>
</reference>
<dbReference type="InterPro" id="IPR017896">
    <property type="entry name" value="4Fe4S_Fe-S-bd"/>
</dbReference>
<protein>
    <submittedName>
        <fullName evidence="7">NADH-quinone oxidoreductase subunit NuoF</fullName>
    </submittedName>
</protein>
<dbReference type="InterPro" id="IPR019575">
    <property type="entry name" value="Nuop51_4Fe4S-bd"/>
</dbReference>
<dbReference type="FunFam" id="1.20.1440.230:FF:000001">
    <property type="entry name" value="Mitochondrial NADH dehydrogenase flavoprotein 1"/>
    <property type="match status" value="1"/>
</dbReference>
<evidence type="ECO:0000256" key="2">
    <source>
        <dbReference type="ARBA" id="ARBA00022485"/>
    </source>
</evidence>
<dbReference type="AlphaFoldDB" id="A0A949U038"/>
<dbReference type="EMBL" id="JAEEGC010000100">
    <property type="protein sequence ID" value="MBV7274855.1"/>
    <property type="molecule type" value="Genomic_DNA"/>
</dbReference>
<comment type="caution">
    <text evidence="7">The sequence shown here is derived from an EMBL/GenBank/DDBJ whole genome shotgun (WGS) entry which is preliminary data.</text>
</comment>
<dbReference type="GO" id="GO:0008137">
    <property type="term" value="F:NADH dehydrogenase (ubiquinone) activity"/>
    <property type="evidence" value="ECO:0007669"/>
    <property type="project" value="InterPro"/>
</dbReference>
<accession>A0A949U038</accession>
<dbReference type="Pfam" id="PF14697">
    <property type="entry name" value="Fer4_21"/>
    <property type="match status" value="1"/>
</dbReference>
<dbReference type="RefSeq" id="WP_218321914.1">
    <property type="nucleotide sequence ID" value="NZ_JAEEGC010000100.1"/>
</dbReference>
<evidence type="ECO:0000256" key="5">
    <source>
        <dbReference type="ARBA" id="ARBA00023014"/>
    </source>
</evidence>
<dbReference type="Pfam" id="PF01512">
    <property type="entry name" value="Complex1_51K"/>
    <property type="match status" value="1"/>
</dbReference>
<organism evidence="7 8">
    <name type="scientific">Clostridium thailandense</name>
    <dbReference type="NCBI Taxonomy" id="2794346"/>
    <lineage>
        <taxon>Bacteria</taxon>
        <taxon>Bacillati</taxon>
        <taxon>Bacillota</taxon>
        <taxon>Clostridia</taxon>
        <taxon>Eubacteriales</taxon>
        <taxon>Clostridiaceae</taxon>
        <taxon>Clostridium</taxon>
    </lineage>
</organism>
<dbReference type="SMART" id="SM00928">
    <property type="entry name" value="NADH_4Fe-4S"/>
    <property type="match status" value="1"/>
</dbReference>
<evidence type="ECO:0000313" key="8">
    <source>
        <dbReference type="Proteomes" id="UP000694308"/>
    </source>
</evidence>
<feature type="domain" description="4Fe-4S ferredoxin-type" evidence="6">
    <location>
        <begin position="605"/>
        <end position="632"/>
    </location>
</feature>
<keyword evidence="5" id="KW-0411">Iron-sulfur</keyword>
<feature type="domain" description="4Fe-4S ferredoxin-type" evidence="6">
    <location>
        <begin position="575"/>
        <end position="604"/>
    </location>
</feature>
<dbReference type="GO" id="GO:0046872">
    <property type="term" value="F:metal ion binding"/>
    <property type="evidence" value="ECO:0007669"/>
    <property type="project" value="UniProtKB-KW"/>
</dbReference>
<dbReference type="Pfam" id="PF10531">
    <property type="entry name" value="SLBB"/>
    <property type="match status" value="1"/>
</dbReference>
<keyword evidence="8" id="KW-1185">Reference proteome</keyword>
<proteinExistence type="inferred from homology"/>
<dbReference type="InterPro" id="IPR011538">
    <property type="entry name" value="Nuo51_FMN-bd"/>
</dbReference>
<keyword evidence="2" id="KW-0004">4Fe-4S</keyword>
<evidence type="ECO:0000256" key="1">
    <source>
        <dbReference type="ARBA" id="ARBA00007523"/>
    </source>
</evidence>
<dbReference type="GO" id="GO:0051539">
    <property type="term" value="F:4 iron, 4 sulfur cluster binding"/>
    <property type="evidence" value="ECO:0007669"/>
    <property type="project" value="UniProtKB-KW"/>
</dbReference>
<dbReference type="FunFam" id="3.40.50.11540:FF:000001">
    <property type="entry name" value="NADH dehydrogenase [ubiquinone] flavoprotein 1, mitochondrial"/>
    <property type="match status" value="1"/>
</dbReference>
<evidence type="ECO:0000259" key="6">
    <source>
        <dbReference type="PROSITE" id="PS51379"/>
    </source>
</evidence>
<dbReference type="InterPro" id="IPR019554">
    <property type="entry name" value="Soluble_ligand-bd"/>
</dbReference>
<dbReference type="CDD" id="cd02980">
    <property type="entry name" value="TRX_Fd_family"/>
    <property type="match status" value="1"/>
</dbReference>
<keyword evidence="3" id="KW-0479">Metal-binding</keyword>
<gene>
    <name evidence="7" type="ORF">I6U48_18315</name>
</gene>
<evidence type="ECO:0000256" key="4">
    <source>
        <dbReference type="ARBA" id="ARBA00023004"/>
    </source>
</evidence>
<comment type="similarity">
    <text evidence="1">Belongs to the complex I 51 kDa subunit family.</text>
</comment>
<dbReference type="InterPro" id="IPR017900">
    <property type="entry name" value="4Fe4S_Fe_S_CS"/>
</dbReference>
<dbReference type="PROSITE" id="PS00645">
    <property type="entry name" value="COMPLEX1_51K_2"/>
    <property type="match status" value="1"/>
</dbReference>
<dbReference type="Pfam" id="PF10589">
    <property type="entry name" value="NADH_4Fe-4S"/>
    <property type="match status" value="1"/>
</dbReference>